<keyword evidence="3" id="KW-1185">Reference proteome</keyword>
<organism evidence="2 3">
    <name type="scientific">Lacipirellula limnantheis</name>
    <dbReference type="NCBI Taxonomy" id="2528024"/>
    <lineage>
        <taxon>Bacteria</taxon>
        <taxon>Pseudomonadati</taxon>
        <taxon>Planctomycetota</taxon>
        <taxon>Planctomycetia</taxon>
        <taxon>Pirellulales</taxon>
        <taxon>Lacipirellulaceae</taxon>
        <taxon>Lacipirellula</taxon>
    </lineage>
</organism>
<protein>
    <submittedName>
        <fullName evidence="2">Uncharacterized protein</fullName>
    </submittedName>
</protein>
<evidence type="ECO:0000256" key="1">
    <source>
        <dbReference type="SAM" id="Phobius"/>
    </source>
</evidence>
<dbReference type="AlphaFoldDB" id="A0A517U200"/>
<evidence type="ECO:0000313" key="2">
    <source>
        <dbReference type="EMBL" id="QDT74633.1"/>
    </source>
</evidence>
<reference evidence="2 3" key="1">
    <citation type="submission" date="2019-02" db="EMBL/GenBank/DDBJ databases">
        <title>Deep-cultivation of Planctomycetes and their phenomic and genomic characterization uncovers novel biology.</title>
        <authorList>
            <person name="Wiegand S."/>
            <person name="Jogler M."/>
            <person name="Boedeker C."/>
            <person name="Pinto D."/>
            <person name="Vollmers J."/>
            <person name="Rivas-Marin E."/>
            <person name="Kohn T."/>
            <person name="Peeters S.H."/>
            <person name="Heuer A."/>
            <person name="Rast P."/>
            <person name="Oberbeckmann S."/>
            <person name="Bunk B."/>
            <person name="Jeske O."/>
            <person name="Meyerdierks A."/>
            <person name="Storesund J.E."/>
            <person name="Kallscheuer N."/>
            <person name="Luecker S."/>
            <person name="Lage O.M."/>
            <person name="Pohl T."/>
            <person name="Merkel B.J."/>
            <person name="Hornburger P."/>
            <person name="Mueller R.-W."/>
            <person name="Bruemmer F."/>
            <person name="Labrenz M."/>
            <person name="Spormann A.M."/>
            <person name="Op den Camp H."/>
            <person name="Overmann J."/>
            <person name="Amann R."/>
            <person name="Jetten M.S.M."/>
            <person name="Mascher T."/>
            <person name="Medema M.H."/>
            <person name="Devos D.P."/>
            <person name="Kaster A.-K."/>
            <person name="Ovreas L."/>
            <person name="Rohde M."/>
            <person name="Galperin M.Y."/>
            <person name="Jogler C."/>
        </authorList>
    </citation>
    <scope>NUCLEOTIDE SEQUENCE [LARGE SCALE GENOMIC DNA]</scope>
    <source>
        <strain evidence="2 3">I41</strain>
    </source>
</reference>
<sequence length="126" mass="13158">MAVAKKCRYCRSYLDPKLAAANAWSPANRAGTSSATDRMLMPVGRPASAIAAGYLGLLAMFPVVGILFGFLGIICGILALKAIGEDPELAGKGRAWFGIISGGFFCVLWVCVLAAIIAAESQRGSF</sequence>
<dbReference type="KEGG" id="llh:I41_38300"/>
<name>A0A517U200_9BACT</name>
<accession>A0A517U200</accession>
<dbReference type="EMBL" id="CP036339">
    <property type="protein sequence ID" value="QDT74633.1"/>
    <property type="molecule type" value="Genomic_DNA"/>
</dbReference>
<evidence type="ECO:0000313" key="3">
    <source>
        <dbReference type="Proteomes" id="UP000317909"/>
    </source>
</evidence>
<dbReference type="Proteomes" id="UP000317909">
    <property type="component" value="Chromosome"/>
</dbReference>
<proteinExistence type="predicted"/>
<gene>
    <name evidence="2" type="ORF">I41_38300</name>
</gene>
<feature type="transmembrane region" description="Helical" evidence="1">
    <location>
        <begin position="95"/>
        <end position="119"/>
    </location>
</feature>
<keyword evidence="1" id="KW-0812">Transmembrane</keyword>
<keyword evidence="1" id="KW-0472">Membrane</keyword>
<keyword evidence="1" id="KW-1133">Transmembrane helix</keyword>
<feature type="transmembrane region" description="Helical" evidence="1">
    <location>
        <begin position="54"/>
        <end position="83"/>
    </location>
</feature>